<keyword evidence="1" id="KW-1133">Transmembrane helix</keyword>
<protein>
    <submittedName>
        <fullName evidence="3">TadE family protein</fullName>
    </submittedName>
</protein>
<keyword evidence="1" id="KW-0812">Transmembrane</keyword>
<evidence type="ECO:0000259" key="2">
    <source>
        <dbReference type="Pfam" id="PF07811"/>
    </source>
</evidence>
<reference evidence="3" key="1">
    <citation type="submission" date="2023-01" db="EMBL/GenBank/DDBJ databases">
        <title>Vibrio sp. CB1-14 genome sequencing.</title>
        <authorList>
            <person name="Otstavnykh N."/>
            <person name="Isaeva M."/>
            <person name="Meleshko D."/>
        </authorList>
    </citation>
    <scope>NUCLEOTIDE SEQUENCE</scope>
    <source>
        <strain evidence="3">CB1-14</strain>
    </source>
</reference>
<proteinExistence type="predicted"/>
<evidence type="ECO:0000256" key="1">
    <source>
        <dbReference type="SAM" id="Phobius"/>
    </source>
</evidence>
<feature type="domain" description="TadE-like" evidence="2">
    <location>
        <begin position="15"/>
        <end position="57"/>
    </location>
</feature>
<feature type="transmembrane region" description="Helical" evidence="1">
    <location>
        <begin position="21"/>
        <end position="43"/>
    </location>
</feature>
<evidence type="ECO:0000313" key="3">
    <source>
        <dbReference type="EMBL" id="XCD14572.1"/>
    </source>
</evidence>
<name>A0AAU8BE11_9VIBR</name>
<dbReference type="EMBL" id="CP115920">
    <property type="protein sequence ID" value="XCD14572.1"/>
    <property type="molecule type" value="Genomic_DNA"/>
</dbReference>
<dbReference type="AlphaFoldDB" id="A0AAU8BE11"/>
<sequence length="180" mass="19878">MTRHIKGRGRNSSRGLTILEFTLTVLVSMLLVLSAFEFGRYVYSMQMLNEMTRKAARLAAVCSIGDRDDIKDLAEIVENRPYGFTASDLEIAYLDRDGSAVAVDGFSSMSTDDKDDVLAQVRYVQAFVSDDYKFQFVRFLSFLGDAGSIKVPNYQTVIPAESLGVVRPTQSSPSGATEDC</sequence>
<gene>
    <name evidence="3" type="ORF">PG915_08060</name>
</gene>
<keyword evidence="1" id="KW-0472">Membrane</keyword>
<dbReference type="InterPro" id="IPR012495">
    <property type="entry name" value="TadE-like_dom"/>
</dbReference>
<dbReference type="RefSeq" id="WP_353496060.1">
    <property type="nucleotide sequence ID" value="NZ_CP115920.1"/>
</dbReference>
<dbReference type="Pfam" id="PF07811">
    <property type="entry name" value="TadE"/>
    <property type="match status" value="1"/>
</dbReference>
<accession>A0AAU8BE11</accession>
<organism evidence="3">
    <name type="scientific">Vibrio chaetopteri</name>
    <dbReference type="NCBI Taxonomy" id="3016528"/>
    <lineage>
        <taxon>Bacteria</taxon>
        <taxon>Pseudomonadati</taxon>
        <taxon>Pseudomonadota</taxon>
        <taxon>Gammaproteobacteria</taxon>
        <taxon>Vibrionales</taxon>
        <taxon>Vibrionaceae</taxon>
        <taxon>Vibrio</taxon>
    </lineage>
</organism>
<dbReference type="KEGG" id="vck:PG915_08060"/>